<sequence length="79" mass="8925">MNLIKSRIFVLAVTSERRGNYCNDSIVIFHSPAVQIEATDFTVMNLQRLFFSSCDGLSADRNVSSIYLKTPVLRHSQCV</sequence>
<dbReference type="AlphaFoldDB" id="A0A0L8GXY6"/>
<gene>
    <name evidence="1" type="ORF">OCBIM_22026073mg</name>
</gene>
<organism evidence="1">
    <name type="scientific">Octopus bimaculoides</name>
    <name type="common">California two-spotted octopus</name>
    <dbReference type="NCBI Taxonomy" id="37653"/>
    <lineage>
        <taxon>Eukaryota</taxon>
        <taxon>Metazoa</taxon>
        <taxon>Spiralia</taxon>
        <taxon>Lophotrochozoa</taxon>
        <taxon>Mollusca</taxon>
        <taxon>Cephalopoda</taxon>
        <taxon>Coleoidea</taxon>
        <taxon>Octopodiformes</taxon>
        <taxon>Octopoda</taxon>
        <taxon>Incirrata</taxon>
        <taxon>Octopodidae</taxon>
        <taxon>Octopus</taxon>
    </lineage>
</organism>
<dbReference type="EMBL" id="KQ419983">
    <property type="protein sequence ID" value="KOF81828.1"/>
    <property type="molecule type" value="Genomic_DNA"/>
</dbReference>
<protein>
    <submittedName>
        <fullName evidence="1">Uncharacterized protein</fullName>
    </submittedName>
</protein>
<accession>A0A0L8GXY6</accession>
<proteinExistence type="predicted"/>
<name>A0A0L8GXY6_OCTBM</name>
<reference evidence="1" key="1">
    <citation type="submission" date="2015-07" db="EMBL/GenBank/DDBJ databases">
        <title>MeaNS - Measles Nucleotide Surveillance Program.</title>
        <authorList>
            <person name="Tran T."/>
            <person name="Druce J."/>
        </authorList>
    </citation>
    <scope>NUCLEOTIDE SEQUENCE</scope>
    <source>
        <strain evidence="1">UCB-OBI-ISO-001</strain>
        <tissue evidence="1">Gonad</tissue>
    </source>
</reference>
<evidence type="ECO:0000313" key="1">
    <source>
        <dbReference type="EMBL" id="KOF81828.1"/>
    </source>
</evidence>